<accession>A0A0A8WWS8</accession>
<dbReference type="RefSeq" id="WP_041964072.1">
    <property type="nucleotide sequence ID" value="NZ_BASE01000005.1"/>
</dbReference>
<dbReference type="InterPro" id="IPR030987">
    <property type="entry name" value="AbiV"/>
</dbReference>
<evidence type="ECO:0000313" key="1">
    <source>
        <dbReference type="EMBL" id="GAM12115.1"/>
    </source>
</evidence>
<keyword evidence="2" id="KW-1185">Reference proteome</keyword>
<evidence type="ECO:0000313" key="2">
    <source>
        <dbReference type="Proteomes" id="UP000031014"/>
    </source>
</evidence>
<name>A0A0A8WWS8_MESS1</name>
<dbReference type="NCBIfam" id="TIGR04498">
    <property type="entry name" value="AbiV_defense"/>
    <property type="match status" value="1"/>
</dbReference>
<dbReference type="Proteomes" id="UP000031014">
    <property type="component" value="Unassembled WGS sequence"/>
</dbReference>
<proteinExistence type="predicted"/>
<dbReference type="Pfam" id="PF18728">
    <property type="entry name" value="HEPN_AbiV"/>
    <property type="match status" value="1"/>
</dbReference>
<dbReference type="AlphaFoldDB" id="A0A0A8WWS8"/>
<evidence type="ECO:0008006" key="3">
    <source>
        <dbReference type="Google" id="ProtNLM"/>
    </source>
</evidence>
<sequence length="256" mass="30268">MSKEFSIEEVEVARVKILENATELITESELLLTNGRYARAYTLAHLACEELSKIAMIVNSMAENIVYGDTNWKKLNDRLVRHKEKFKSVIITKMDKVERFIKLLNIKPEQLEEKLNNLKNESLYAGRYKNGEYCKPSEVITEVIASHMLDLAKDYYNYYGSKEESLKGNLFQLESNQDYQNFYKEIMDLVKLYPMEGYVAIEEYERKGLEDIEELKKLILMSIYIRNINIKEKDVLRMMREVGVQYNHDQKNEEER</sequence>
<reference evidence="1 2" key="1">
    <citation type="submission" date="2013-06" db="EMBL/GenBank/DDBJ databases">
        <title>Whole genome shotgun sequence of Bacillus selenatarsenatis SF-1.</title>
        <authorList>
            <person name="Kuroda M."/>
            <person name="Sei K."/>
            <person name="Yamashita M."/>
            <person name="Ike M."/>
        </authorList>
    </citation>
    <scope>NUCLEOTIDE SEQUENCE [LARGE SCALE GENOMIC DNA]</scope>
    <source>
        <strain evidence="1 2">SF-1</strain>
    </source>
</reference>
<dbReference type="EMBL" id="BASE01000005">
    <property type="protein sequence ID" value="GAM12115.1"/>
    <property type="molecule type" value="Genomic_DNA"/>
</dbReference>
<protein>
    <recommendedName>
        <fullName evidence="3">HEPN domain-containing protein</fullName>
    </recommendedName>
</protein>
<comment type="caution">
    <text evidence="1">The sequence shown here is derived from an EMBL/GenBank/DDBJ whole genome shotgun (WGS) entry which is preliminary data.</text>
</comment>
<gene>
    <name evidence="1" type="ORF">SAMD00020551_0234</name>
</gene>
<organism evidence="1 2">
    <name type="scientific">Mesobacillus selenatarsenatis (strain DSM 18680 / JCM 14380 / FERM P-15431 / SF-1)</name>
    <dbReference type="NCBI Taxonomy" id="1321606"/>
    <lineage>
        <taxon>Bacteria</taxon>
        <taxon>Bacillati</taxon>
        <taxon>Bacillota</taxon>
        <taxon>Bacilli</taxon>
        <taxon>Bacillales</taxon>
        <taxon>Bacillaceae</taxon>
        <taxon>Mesobacillus</taxon>
    </lineage>
</organism>